<organism evidence="1 2">
    <name type="scientific">Streptomyces subrutilus</name>
    <dbReference type="NCBI Taxonomy" id="36818"/>
    <lineage>
        <taxon>Bacteria</taxon>
        <taxon>Bacillati</taxon>
        <taxon>Actinomycetota</taxon>
        <taxon>Actinomycetes</taxon>
        <taxon>Kitasatosporales</taxon>
        <taxon>Streptomycetaceae</taxon>
        <taxon>Streptomyces</taxon>
    </lineage>
</organism>
<accession>A0A1E5PTZ5</accession>
<dbReference type="AlphaFoldDB" id="A0A1E5PTZ5"/>
<evidence type="ECO:0000313" key="1">
    <source>
        <dbReference type="EMBL" id="OEJ33058.1"/>
    </source>
</evidence>
<name>A0A1E5PTZ5_9ACTN</name>
<reference evidence="1 2" key="1">
    <citation type="submission" date="2016-08" db="EMBL/GenBank/DDBJ databases">
        <title>The complete genome of Streptomyces subrutilus 10-1-1.</title>
        <authorList>
            <person name="Chen X."/>
        </authorList>
    </citation>
    <scope>NUCLEOTIDE SEQUENCE [LARGE SCALE GENOMIC DNA]</scope>
    <source>
        <strain evidence="1 2">10-1-1</strain>
    </source>
</reference>
<evidence type="ECO:0000313" key="2">
    <source>
        <dbReference type="Proteomes" id="UP000095705"/>
    </source>
</evidence>
<sequence>MDAVDILVRTLSKPVKRANDEVQYHPRSDRHSKVACWGIMFDLMQTSGLLRSHVETNKVAFGINHKMVDFVNNKFKNLDLVLCRPGTSAGRKRKSYTLASLAQEWGIELTVDEQNRFEALPVITEAPVGQVLVALEAKACMTEHSKAGPRLYDELNSSHQIVHGATNQALAVGFCMVNAADKFYSPTNRHNGPDANVHKQPYAAQKAIEAVSRLPRRSGSNDRGYDGLGIVVVELLNDGTPVKLVTGAPAPQVGGIFHYDSMLHRVAHEYDTNFKNI</sequence>
<protein>
    <submittedName>
        <fullName evidence="1">Uncharacterized protein</fullName>
    </submittedName>
</protein>
<dbReference type="EMBL" id="MEHK01000001">
    <property type="protein sequence ID" value="OEJ33058.1"/>
    <property type="molecule type" value="Genomic_DNA"/>
</dbReference>
<keyword evidence="2" id="KW-1185">Reference proteome</keyword>
<gene>
    <name evidence="1" type="ORF">BGK67_18570</name>
</gene>
<comment type="caution">
    <text evidence="1">The sequence shown here is derived from an EMBL/GenBank/DDBJ whole genome shotgun (WGS) entry which is preliminary data.</text>
</comment>
<dbReference type="Proteomes" id="UP000095705">
    <property type="component" value="Unassembled WGS sequence"/>
</dbReference>
<proteinExistence type="predicted"/>